<organism evidence="1 2">
    <name type="scientific">Lucilia cuprina</name>
    <name type="common">Green bottle fly</name>
    <name type="synonym">Australian sheep blowfly</name>
    <dbReference type="NCBI Taxonomy" id="7375"/>
    <lineage>
        <taxon>Eukaryota</taxon>
        <taxon>Metazoa</taxon>
        <taxon>Ecdysozoa</taxon>
        <taxon>Arthropoda</taxon>
        <taxon>Hexapoda</taxon>
        <taxon>Insecta</taxon>
        <taxon>Pterygota</taxon>
        <taxon>Neoptera</taxon>
        <taxon>Endopterygota</taxon>
        <taxon>Diptera</taxon>
        <taxon>Brachycera</taxon>
        <taxon>Muscomorpha</taxon>
        <taxon>Oestroidea</taxon>
        <taxon>Calliphoridae</taxon>
        <taxon>Luciliinae</taxon>
        <taxon>Lucilia</taxon>
    </lineage>
</organism>
<dbReference type="AlphaFoldDB" id="A0A0L0BX36"/>
<proteinExistence type="predicted"/>
<sequence length="163" mass="18454">MIVFVDRRLLFCSGGVVHPFAPTSSGLVDYHKEAPTVTFDCTFLSQKTNKICTTTNLLIVIYCLKPIKFHVMETIYATITAPSPSAYVQIWIINWKIQVLLPKFNQDILTIPAEFVLGGKRTQYEKDITIMLNDIIITILSRIVSCQMVFVLWSSSTGVYKNV</sequence>
<evidence type="ECO:0000313" key="2">
    <source>
        <dbReference type="Proteomes" id="UP000037069"/>
    </source>
</evidence>
<evidence type="ECO:0000313" key="1">
    <source>
        <dbReference type="EMBL" id="KNC24612.1"/>
    </source>
</evidence>
<comment type="caution">
    <text evidence="1">The sequence shown here is derived from an EMBL/GenBank/DDBJ whole genome shotgun (WGS) entry which is preliminary data.</text>
</comment>
<keyword evidence="2" id="KW-1185">Reference proteome</keyword>
<name>A0A0L0BX36_LUCCU</name>
<dbReference type="EMBL" id="JRES01001205">
    <property type="protein sequence ID" value="KNC24612.1"/>
    <property type="molecule type" value="Genomic_DNA"/>
</dbReference>
<protein>
    <submittedName>
        <fullName evidence="1">Uncharacterized protein</fullName>
    </submittedName>
</protein>
<dbReference type="Proteomes" id="UP000037069">
    <property type="component" value="Unassembled WGS sequence"/>
</dbReference>
<reference evidence="1 2" key="1">
    <citation type="journal article" date="2015" name="Nat. Commun.">
        <title>Lucilia cuprina genome unlocks parasitic fly biology to underpin future interventions.</title>
        <authorList>
            <person name="Anstead C.A."/>
            <person name="Korhonen P.K."/>
            <person name="Young N.D."/>
            <person name="Hall R.S."/>
            <person name="Jex A.R."/>
            <person name="Murali S.C."/>
            <person name="Hughes D.S."/>
            <person name="Lee S.F."/>
            <person name="Perry T."/>
            <person name="Stroehlein A.J."/>
            <person name="Ansell B.R."/>
            <person name="Breugelmans B."/>
            <person name="Hofmann A."/>
            <person name="Qu J."/>
            <person name="Dugan S."/>
            <person name="Lee S.L."/>
            <person name="Chao H."/>
            <person name="Dinh H."/>
            <person name="Han Y."/>
            <person name="Doddapaneni H.V."/>
            <person name="Worley K.C."/>
            <person name="Muzny D.M."/>
            <person name="Ioannidis P."/>
            <person name="Waterhouse R.M."/>
            <person name="Zdobnov E.M."/>
            <person name="James P.J."/>
            <person name="Bagnall N.H."/>
            <person name="Kotze A.C."/>
            <person name="Gibbs R.A."/>
            <person name="Richards S."/>
            <person name="Batterham P."/>
            <person name="Gasser R.B."/>
        </authorList>
    </citation>
    <scope>NUCLEOTIDE SEQUENCE [LARGE SCALE GENOMIC DNA]</scope>
    <source>
        <strain evidence="1 2">LS</strain>
        <tissue evidence="1">Full body</tissue>
    </source>
</reference>
<accession>A0A0L0BX36</accession>
<gene>
    <name evidence="1" type="ORF">FF38_09660</name>
</gene>